<reference evidence="3" key="1">
    <citation type="submission" date="2018-11" db="EMBL/GenBank/DDBJ databases">
        <authorList>
            <person name="Grassa J C."/>
        </authorList>
    </citation>
    <scope>NUCLEOTIDE SEQUENCE [LARGE SCALE GENOMIC DNA]</scope>
</reference>
<evidence type="ECO:0000313" key="3">
    <source>
        <dbReference type="EnsemblPlants" id="cds.evm.model.03.1406"/>
    </source>
</evidence>
<dbReference type="GO" id="GO:0004523">
    <property type="term" value="F:RNA-DNA hybrid ribonuclease activity"/>
    <property type="evidence" value="ECO:0007669"/>
    <property type="project" value="InterPro"/>
</dbReference>
<organism evidence="3 4">
    <name type="scientific">Cannabis sativa</name>
    <name type="common">Hemp</name>
    <name type="synonym">Marijuana</name>
    <dbReference type="NCBI Taxonomy" id="3483"/>
    <lineage>
        <taxon>Eukaryota</taxon>
        <taxon>Viridiplantae</taxon>
        <taxon>Streptophyta</taxon>
        <taxon>Embryophyta</taxon>
        <taxon>Tracheophyta</taxon>
        <taxon>Spermatophyta</taxon>
        <taxon>Magnoliopsida</taxon>
        <taxon>eudicotyledons</taxon>
        <taxon>Gunneridae</taxon>
        <taxon>Pentapetalae</taxon>
        <taxon>rosids</taxon>
        <taxon>fabids</taxon>
        <taxon>Rosales</taxon>
        <taxon>Cannabaceae</taxon>
        <taxon>Cannabis</taxon>
    </lineage>
</organism>
<dbReference type="AlphaFoldDB" id="A0A803P560"/>
<reference evidence="3" key="2">
    <citation type="submission" date="2021-03" db="UniProtKB">
        <authorList>
            <consortium name="EnsemblPlants"/>
        </authorList>
    </citation>
    <scope>IDENTIFICATION</scope>
</reference>
<feature type="domain" description="RNase H type-1" evidence="2">
    <location>
        <begin position="46"/>
        <end position="103"/>
    </location>
</feature>
<evidence type="ECO:0000256" key="1">
    <source>
        <dbReference type="SAM" id="Phobius"/>
    </source>
</evidence>
<dbReference type="EMBL" id="UZAU01000301">
    <property type="status" value="NOT_ANNOTATED_CDS"/>
    <property type="molecule type" value="Genomic_DNA"/>
</dbReference>
<dbReference type="GO" id="GO:0003676">
    <property type="term" value="F:nucleic acid binding"/>
    <property type="evidence" value="ECO:0007669"/>
    <property type="project" value="InterPro"/>
</dbReference>
<name>A0A803P560_CANSA</name>
<evidence type="ECO:0000259" key="2">
    <source>
        <dbReference type="Pfam" id="PF13456"/>
    </source>
</evidence>
<protein>
    <recommendedName>
        <fullName evidence="2">RNase H type-1 domain-containing protein</fullName>
    </recommendedName>
</protein>
<keyword evidence="1" id="KW-1133">Transmembrane helix</keyword>
<evidence type="ECO:0000313" key="4">
    <source>
        <dbReference type="Proteomes" id="UP000596661"/>
    </source>
</evidence>
<feature type="transmembrane region" description="Helical" evidence="1">
    <location>
        <begin position="64"/>
        <end position="88"/>
    </location>
</feature>
<dbReference type="Gramene" id="evm.model.03.1406">
    <property type="protein sequence ID" value="cds.evm.model.03.1406"/>
    <property type="gene ID" value="evm.TU.03.1406"/>
</dbReference>
<keyword evidence="1" id="KW-0472">Membrane</keyword>
<proteinExistence type="predicted"/>
<dbReference type="Pfam" id="PF13456">
    <property type="entry name" value="RVT_3"/>
    <property type="match status" value="1"/>
</dbReference>
<dbReference type="Proteomes" id="UP000596661">
    <property type="component" value="Chromosome 3"/>
</dbReference>
<dbReference type="EnsemblPlants" id="evm.model.03.1406">
    <property type="protein sequence ID" value="cds.evm.model.03.1406"/>
    <property type="gene ID" value="evm.TU.03.1406"/>
</dbReference>
<accession>A0A803P560</accession>
<sequence length="119" mass="13208">MAEWPSPCNGQVTFLKLWPSDLPHAMVKWPSSCQGQAVRFPLRSIVSDCLTLVRRLQKRSFDRLALSGFIAAIASSLFSFPGASISFIPRTENTIAHNLAREALGTDEEMIWNNLSSSL</sequence>
<keyword evidence="1" id="KW-0812">Transmembrane</keyword>
<dbReference type="InterPro" id="IPR002156">
    <property type="entry name" value="RNaseH_domain"/>
</dbReference>
<keyword evidence="4" id="KW-1185">Reference proteome</keyword>